<dbReference type="Proteomes" id="UP000199323">
    <property type="component" value="Unassembled WGS sequence"/>
</dbReference>
<sequence length="49" mass="5212">MPRQGRGELRGQPARAFRQKTAPSGADAVVFATTGQWGLSAQFPAPLKT</sequence>
<dbReference type="AlphaFoldDB" id="A0A1I2DHA1"/>
<proteinExistence type="predicted"/>
<evidence type="ECO:0000256" key="1">
    <source>
        <dbReference type="SAM" id="MobiDB-lite"/>
    </source>
</evidence>
<protein>
    <submittedName>
        <fullName evidence="2">Uncharacterized protein</fullName>
    </submittedName>
</protein>
<evidence type="ECO:0000313" key="3">
    <source>
        <dbReference type="Proteomes" id="UP000199323"/>
    </source>
</evidence>
<name>A0A1I2DHA1_9ACTN</name>
<evidence type="ECO:0000313" key="2">
    <source>
        <dbReference type="EMBL" id="SFE80002.1"/>
    </source>
</evidence>
<dbReference type="STRING" id="380248.SAMN05216251_105242"/>
<keyword evidence="3" id="KW-1185">Reference proteome</keyword>
<feature type="region of interest" description="Disordered" evidence="1">
    <location>
        <begin position="1"/>
        <end position="24"/>
    </location>
</feature>
<reference evidence="2 3" key="1">
    <citation type="submission" date="2016-10" db="EMBL/GenBank/DDBJ databases">
        <authorList>
            <person name="de Groot N.N."/>
        </authorList>
    </citation>
    <scope>NUCLEOTIDE SEQUENCE [LARGE SCALE GENOMIC DNA]</scope>
    <source>
        <strain evidence="2 3">CGMCC 4.3510</strain>
    </source>
</reference>
<organism evidence="2 3">
    <name type="scientific">Actinacidiphila alni</name>
    <dbReference type="NCBI Taxonomy" id="380248"/>
    <lineage>
        <taxon>Bacteria</taxon>
        <taxon>Bacillati</taxon>
        <taxon>Actinomycetota</taxon>
        <taxon>Actinomycetes</taxon>
        <taxon>Kitasatosporales</taxon>
        <taxon>Streptomycetaceae</taxon>
        <taxon>Actinacidiphila</taxon>
    </lineage>
</organism>
<accession>A0A1I2DHA1</accession>
<gene>
    <name evidence="2" type="ORF">SAMN05216251_105242</name>
</gene>
<dbReference type="EMBL" id="FONG01000005">
    <property type="protein sequence ID" value="SFE80002.1"/>
    <property type="molecule type" value="Genomic_DNA"/>
</dbReference>